<proteinExistence type="predicted"/>
<accession>A0A918YSP3</accession>
<dbReference type="SUPFAM" id="SSF55785">
    <property type="entry name" value="PYP-like sensor domain (PAS domain)"/>
    <property type="match status" value="1"/>
</dbReference>
<sequence length="177" mass="19264">MDTPAAAAVAGPDGALTSWTFDAQQLLGYSAAQVIGRRAAGLLARPLPDTARRHLAAREGWGAPVTLRHRDGDLVHCTQRARPLVTGDERTGWLPAAALSQDGGAAADGEDRLLRWAFDQSPFALRLFDTTGRLVRISHRFERNAAATTQEPSGLRLSEALQARRSTRTRRSWTVSR</sequence>
<dbReference type="NCBIfam" id="TIGR00229">
    <property type="entry name" value="sensory_box"/>
    <property type="match status" value="1"/>
</dbReference>
<dbReference type="RefSeq" id="WP_308433470.1">
    <property type="nucleotide sequence ID" value="NZ_BMVG01000050.1"/>
</dbReference>
<protein>
    <recommendedName>
        <fullName evidence="1">PAS fold domain-containing protein</fullName>
    </recommendedName>
</protein>
<feature type="domain" description="PAS fold" evidence="1">
    <location>
        <begin position="8"/>
        <end position="94"/>
    </location>
</feature>
<dbReference type="InterPro" id="IPR035965">
    <property type="entry name" value="PAS-like_dom_sf"/>
</dbReference>
<dbReference type="AlphaFoldDB" id="A0A918YSP3"/>
<keyword evidence="3" id="KW-1185">Reference proteome</keyword>
<dbReference type="Pfam" id="PF00989">
    <property type="entry name" value="PAS"/>
    <property type="match status" value="1"/>
</dbReference>
<dbReference type="InterPro" id="IPR000014">
    <property type="entry name" value="PAS"/>
</dbReference>
<reference evidence="2" key="1">
    <citation type="journal article" date="2014" name="Int. J. Syst. Evol. Microbiol.">
        <title>Complete genome sequence of Corynebacterium casei LMG S-19264T (=DSM 44701T), isolated from a smear-ripened cheese.</title>
        <authorList>
            <consortium name="US DOE Joint Genome Institute (JGI-PGF)"/>
            <person name="Walter F."/>
            <person name="Albersmeier A."/>
            <person name="Kalinowski J."/>
            <person name="Ruckert C."/>
        </authorList>
    </citation>
    <scope>NUCLEOTIDE SEQUENCE</scope>
    <source>
        <strain evidence="2">JCM 4714</strain>
    </source>
</reference>
<dbReference type="Proteomes" id="UP000655443">
    <property type="component" value="Unassembled WGS sequence"/>
</dbReference>
<dbReference type="Gene3D" id="3.30.450.20">
    <property type="entry name" value="PAS domain"/>
    <property type="match status" value="1"/>
</dbReference>
<dbReference type="GO" id="GO:0006355">
    <property type="term" value="P:regulation of DNA-templated transcription"/>
    <property type="evidence" value="ECO:0007669"/>
    <property type="project" value="InterPro"/>
</dbReference>
<evidence type="ECO:0000259" key="1">
    <source>
        <dbReference type="Pfam" id="PF00989"/>
    </source>
</evidence>
<dbReference type="EMBL" id="BMVG01000050">
    <property type="protein sequence ID" value="GHE14432.1"/>
    <property type="molecule type" value="Genomic_DNA"/>
</dbReference>
<comment type="caution">
    <text evidence="2">The sequence shown here is derived from an EMBL/GenBank/DDBJ whole genome shotgun (WGS) entry which is preliminary data.</text>
</comment>
<dbReference type="InterPro" id="IPR013767">
    <property type="entry name" value="PAS_fold"/>
</dbReference>
<evidence type="ECO:0000313" key="2">
    <source>
        <dbReference type="EMBL" id="GHE14432.1"/>
    </source>
</evidence>
<name>A0A918YSP3_9ACTN</name>
<gene>
    <name evidence="2" type="ORF">GCM10010339_85090</name>
</gene>
<organism evidence="2 3">
    <name type="scientific">Streptomyces alanosinicus</name>
    <dbReference type="NCBI Taxonomy" id="68171"/>
    <lineage>
        <taxon>Bacteria</taxon>
        <taxon>Bacillati</taxon>
        <taxon>Actinomycetota</taxon>
        <taxon>Actinomycetes</taxon>
        <taxon>Kitasatosporales</taxon>
        <taxon>Streptomycetaceae</taxon>
        <taxon>Streptomyces</taxon>
    </lineage>
</organism>
<reference evidence="2" key="2">
    <citation type="submission" date="2020-09" db="EMBL/GenBank/DDBJ databases">
        <authorList>
            <person name="Sun Q."/>
            <person name="Ohkuma M."/>
        </authorList>
    </citation>
    <scope>NUCLEOTIDE SEQUENCE</scope>
    <source>
        <strain evidence="2">JCM 4714</strain>
    </source>
</reference>
<evidence type="ECO:0000313" key="3">
    <source>
        <dbReference type="Proteomes" id="UP000655443"/>
    </source>
</evidence>